<evidence type="ECO:0000313" key="4">
    <source>
        <dbReference type="EMBL" id="NBI06486.1"/>
    </source>
</evidence>
<gene>
    <name evidence="4" type="ORF">D3Z33_06370</name>
</gene>
<dbReference type="InterPro" id="IPR051695">
    <property type="entry name" value="Phosphoglycerate_Mutase"/>
</dbReference>
<feature type="binding site" evidence="3">
    <location>
        <begin position="7"/>
        <end position="14"/>
    </location>
    <ligand>
        <name>substrate</name>
    </ligand>
</feature>
<evidence type="ECO:0000313" key="5">
    <source>
        <dbReference type="Proteomes" id="UP000467132"/>
    </source>
</evidence>
<dbReference type="AlphaFoldDB" id="A0A845QY94"/>
<dbReference type="PANTHER" id="PTHR46517:SF1">
    <property type="entry name" value="FRUCTOSE-2,6-BISPHOSPHATASE TIGAR"/>
    <property type="match status" value="1"/>
</dbReference>
<protein>
    <recommendedName>
        <fullName evidence="6">Alpha-ribazole phosphatase</fullName>
    </recommendedName>
</protein>
<name>A0A845QY94_9CLOT</name>
<dbReference type="PANTHER" id="PTHR46517">
    <property type="entry name" value="FRUCTOSE-2,6-BISPHOSPHATASE TIGAR"/>
    <property type="match status" value="1"/>
</dbReference>
<feature type="active site" description="Tele-phosphohistidine intermediate" evidence="2">
    <location>
        <position position="8"/>
    </location>
</feature>
<proteinExistence type="predicted"/>
<dbReference type="SUPFAM" id="SSF53254">
    <property type="entry name" value="Phosphoglycerate mutase-like"/>
    <property type="match status" value="1"/>
</dbReference>
<dbReference type="InterPro" id="IPR029033">
    <property type="entry name" value="His_PPase_superfam"/>
</dbReference>
<dbReference type="PIRSF" id="PIRSF000709">
    <property type="entry name" value="6PFK_2-Ptase"/>
    <property type="match status" value="1"/>
</dbReference>
<keyword evidence="1" id="KW-0378">Hydrolase</keyword>
<dbReference type="InterPro" id="IPR013078">
    <property type="entry name" value="His_Pase_superF_clade-1"/>
</dbReference>
<dbReference type="Proteomes" id="UP000467132">
    <property type="component" value="Unassembled WGS sequence"/>
</dbReference>
<dbReference type="GO" id="GO:0005829">
    <property type="term" value="C:cytosol"/>
    <property type="evidence" value="ECO:0007669"/>
    <property type="project" value="TreeGrafter"/>
</dbReference>
<accession>A0A845QY94</accession>
<dbReference type="Gene3D" id="3.40.50.1240">
    <property type="entry name" value="Phosphoglycerate mutase-like"/>
    <property type="match status" value="1"/>
</dbReference>
<dbReference type="GO" id="GO:0004331">
    <property type="term" value="F:fructose-2,6-bisphosphate 2-phosphatase activity"/>
    <property type="evidence" value="ECO:0007669"/>
    <property type="project" value="TreeGrafter"/>
</dbReference>
<dbReference type="CDD" id="cd07067">
    <property type="entry name" value="HP_PGM_like"/>
    <property type="match status" value="1"/>
</dbReference>
<evidence type="ECO:0000256" key="3">
    <source>
        <dbReference type="PIRSR" id="PIRSR613078-2"/>
    </source>
</evidence>
<dbReference type="EMBL" id="QXXA01000006">
    <property type="protein sequence ID" value="NBI06486.1"/>
    <property type="molecule type" value="Genomic_DNA"/>
</dbReference>
<dbReference type="OrthoDB" id="7925971at2"/>
<evidence type="ECO:0000256" key="1">
    <source>
        <dbReference type="ARBA" id="ARBA00022801"/>
    </source>
</evidence>
<feature type="active site" description="Proton donor/acceptor" evidence="2">
    <location>
        <position position="80"/>
    </location>
</feature>
<dbReference type="GO" id="GO:0043456">
    <property type="term" value="P:regulation of pentose-phosphate shunt"/>
    <property type="evidence" value="ECO:0007669"/>
    <property type="project" value="TreeGrafter"/>
</dbReference>
<sequence length="193" mass="22726">MKLILLRHPETIANSKKVYIGQTESKYTDRGRDQFDKIVNNFDYDVDCIYTSPMTRCKIIAKSISEKIDTKLDIVENINELNFGIFENKNYKQVEKLYPNEWRNWIVDYINYAIPEGESLRDLYTRVEEFLNILKKKDGKYLLVTHGGVIQTIIALLLDLDIDDRWHFKVSEGALVEIDYIDDYGVLKNLINY</sequence>
<organism evidence="4 5">
    <name type="scientific">Senegalia massiliensis</name>
    <dbReference type="NCBI Taxonomy" id="1720316"/>
    <lineage>
        <taxon>Bacteria</taxon>
        <taxon>Bacillati</taxon>
        <taxon>Bacillota</taxon>
        <taxon>Clostridia</taxon>
        <taxon>Eubacteriales</taxon>
        <taxon>Clostridiaceae</taxon>
        <taxon>Senegalia</taxon>
    </lineage>
</organism>
<dbReference type="Pfam" id="PF00300">
    <property type="entry name" value="His_Phos_1"/>
    <property type="match status" value="1"/>
</dbReference>
<evidence type="ECO:0000256" key="2">
    <source>
        <dbReference type="PIRSR" id="PIRSR613078-1"/>
    </source>
</evidence>
<dbReference type="RefSeq" id="WP_160196963.1">
    <property type="nucleotide sequence ID" value="NZ_QXXA01000006.1"/>
</dbReference>
<reference evidence="4 5" key="1">
    <citation type="submission" date="2018-08" db="EMBL/GenBank/DDBJ databases">
        <title>Murine metabolic-syndrome-specific gut microbial biobank.</title>
        <authorList>
            <person name="Liu C."/>
        </authorList>
    </citation>
    <scope>NUCLEOTIDE SEQUENCE [LARGE SCALE GENOMIC DNA]</scope>
    <source>
        <strain evidence="4 5">583</strain>
    </source>
</reference>
<dbReference type="GO" id="GO:0045820">
    <property type="term" value="P:negative regulation of glycolytic process"/>
    <property type="evidence" value="ECO:0007669"/>
    <property type="project" value="TreeGrafter"/>
</dbReference>
<feature type="binding site" evidence="3">
    <location>
        <position position="56"/>
    </location>
    <ligand>
        <name>substrate</name>
    </ligand>
</feature>
<evidence type="ECO:0008006" key="6">
    <source>
        <dbReference type="Google" id="ProtNLM"/>
    </source>
</evidence>
<keyword evidence="5" id="KW-1185">Reference proteome</keyword>
<dbReference type="SMART" id="SM00855">
    <property type="entry name" value="PGAM"/>
    <property type="match status" value="1"/>
</dbReference>
<comment type="caution">
    <text evidence="4">The sequence shown here is derived from an EMBL/GenBank/DDBJ whole genome shotgun (WGS) entry which is preliminary data.</text>
</comment>